<dbReference type="OrthoDB" id="981992at2"/>
<dbReference type="EMBL" id="LYPC01000028">
    <property type="protein sequence ID" value="OCT11429.1"/>
    <property type="molecule type" value="Genomic_DNA"/>
</dbReference>
<accession>A0A1C0ZTN0</accession>
<keyword evidence="2" id="KW-1185">Reference proteome</keyword>
<name>A0A1C0ZTN0_9BACL</name>
<dbReference type="AlphaFoldDB" id="A0A1C0ZTN0"/>
<sequence length="77" mass="9205">MPKMLCSCGNILRFGDIPCKIQYNFISDVDYDKVQGLVDSEELYIQMKMFFVCEECKRLWFFWDGFDKPPQEYVPSK</sequence>
<evidence type="ECO:0000313" key="2">
    <source>
        <dbReference type="Proteomes" id="UP000093309"/>
    </source>
</evidence>
<reference evidence="2" key="1">
    <citation type="submission" date="2016-05" db="EMBL/GenBank/DDBJ databases">
        <title>Paenibacillus oryzae. sp. nov., isolated from the rice root.</title>
        <authorList>
            <person name="Zhang J."/>
            <person name="Zhang X."/>
        </authorList>
    </citation>
    <scope>NUCLEOTIDE SEQUENCE [LARGE SCALE GENOMIC DNA]</scope>
    <source>
        <strain evidence="2">KCTC13222</strain>
    </source>
</reference>
<dbReference type="Proteomes" id="UP000093309">
    <property type="component" value="Unassembled WGS sequence"/>
</dbReference>
<evidence type="ECO:0000313" key="1">
    <source>
        <dbReference type="EMBL" id="OCT11429.1"/>
    </source>
</evidence>
<organism evidence="1 2">
    <name type="scientific">Paenibacillus pectinilyticus</name>
    <dbReference type="NCBI Taxonomy" id="512399"/>
    <lineage>
        <taxon>Bacteria</taxon>
        <taxon>Bacillati</taxon>
        <taxon>Bacillota</taxon>
        <taxon>Bacilli</taxon>
        <taxon>Bacillales</taxon>
        <taxon>Paenibacillaceae</taxon>
        <taxon>Paenibacillus</taxon>
    </lineage>
</organism>
<gene>
    <name evidence="1" type="ORF">A8709_07095</name>
</gene>
<comment type="caution">
    <text evidence="1">The sequence shown here is derived from an EMBL/GenBank/DDBJ whole genome shotgun (WGS) entry which is preliminary data.</text>
</comment>
<proteinExistence type="predicted"/>
<protein>
    <submittedName>
        <fullName evidence="1">Uncharacterized protein</fullName>
    </submittedName>
</protein>
<dbReference type="STRING" id="512399.A8709_07095"/>